<evidence type="ECO:0000256" key="3">
    <source>
        <dbReference type="ARBA" id="ARBA00022692"/>
    </source>
</evidence>
<evidence type="ECO:0000256" key="4">
    <source>
        <dbReference type="ARBA" id="ARBA00022989"/>
    </source>
</evidence>
<reference evidence="10 11" key="1">
    <citation type="journal article" date="2013" name="Int. J. Syst. Evol. Microbiol.">
        <title>Marinicauda pacifica gen. nov., sp. nov., a prosthecate alphaproteobacterium of the family Hyphomonadaceae isolated from deep seawater.</title>
        <authorList>
            <person name="Zhang X.Y."/>
            <person name="Li G.W."/>
            <person name="Wang C.S."/>
            <person name="Zhang Y.J."/>
            <person name="Xu X.W."/>
            <person name="Li H."/>
            <person name="Liu A."/>
            <person name="Liu C."/>
            <person name="Xie B.B."/>
            <person name="Qin Q.L."/>
            <person name="Xu Z."/>
            <person name="Chen X.L."/>
            <person name="Zhou B.C."/>
            <person name="Zhang Y.Z."/>
        </authorList>
    </citation>
    <scope>NUCLEOTIDE SEQUENCE [LARGE SCALE GENOMIC DNA]</scope>
    <source>
        <strain evidence="10 11">P-1 km-3</strain>
    </source>
</reference>
<keyword evidence="11" id="KW-1185">Reference proteome</keyword>
<evidence type="ECO:0000313" key="11">
    <source>
        <dbReference type="Proteomes" id="UP000305451"/>
    </source>
</evidence>
<comment type="similarity">
    <text evidence="7">Belongs to the PpiD chaperone family.</text>
</comment>
<comment type="caution">
    <text evidence="10">The sequence shown here is derived from an EMBL/GenBank/DDBJ whole genome shotgun (WGS) entry which is preliminary data.</text>
</comment>
<evidence type="ECO:0000256" key="7">
    <source>
        <dbReference type="ARBA" id="ARBA00038408"/>
    </source>
</evidence>
<dbReference type="RefSeq" id="WP_135943663.1">
    <property type="nucleotide sequence ID" value="NZ_BMEI01000001.1"/>
</dbReference>
<dbReference type="OrthoDB" id="9768393at2"/>
<dbReference type="Pfam" id="PF13145">
    <property type="entry name" value="Rotamase_2"/>
    <property type="match status" value="1"/>
</dbReference>
<dbReference type="Gene3D" id="1.10.4030.10">
    <property type="entry name" value="Porin chaperone SurA, peptide-binding domain"/>
    <property type="match status" value="1"/>
</dbReference>
<keyword evidence="4 8" id="KW-1133">Transmembrane helix</keyword>
<gene>
    <name evidence="10" type="ORF">E5162_04105</name>
</gene>
<organism evidence="10 11">
    <name type="scientific">Marinicauda pacifica</name>
    <dbReference type="NCBI Taxonomy" id="1133559"/>
    <lineage>
        <taxon>Bacteria</taxon>
        <taxon>Pseudomonadati</taxon>
        <taxon>Pseudomonadota</taxon>
        <taxon>Alphaproteobacteria</taxon>
        <taxon>Maricaulales</taxon>
        <taxon>Maricaulaceae</taxon>
        <taxon>Marinicauda</taxon>
    </lineage>
</organism>
<proteinExistence type="inferred from homology"/>
<keyword evidence="2" id="KW-1003">Cell membrane</keyword>
<feature type="domain" description="PpiC" evidence="9">
    <location>
        <begin position="247"/>
        <end position="366"/>
    </location>
</feature>
<dbReference type="PANTHER" id="PTHR47529:SF1">
    <property type="entry name" value="PERIPLASMIC CHAPERONE PPID"/>
    <property type="match status" value="1"/>
</dbReference>
<evidence type="ECO:0000256" key="8">
    <source>
        <dbReference type="SAM" id="Phobius"/>
    </source>
</evidence>
<dbReference type="InterPro" id="IPR052029">
    <property type="entry name" value="PpiD_chaperone"/>
</dbReference>
<evidence type="ECO:0000256" key="1">
    <source>
        <dbReference type="ARBA" id="ARBA00004401"/>
    </source>
</evidence>
<evidence type="ECO:0000256" key="6">
    <source>
        <dbReference type="ARBA" id="ARBA00023186"/>
    </source>
</evidence>
<dbReference type="GO" id="GO:0003755">
    <property type="term" value="F:peptidyl-prolyl cis-trans isomerase activity"/>
    <property type="evidence" value="ECO:0007669"/>
    <property type="project" value="InterPro"/>
</dbReference>
<dbReference type="PANTHER" id="PTHR47529">
    <property type="entry name" value="PEPTIDYL-PROLYL CIS-TRANS ISOMERASE D"/>
    <property type="match status" value="1"/>
</dbReference>
<dbReference type="InterPro" id="IPR000297">
    <property type="entry name" value="PPIase_PpiC"/>
</dbReference>
<dbReference type="SUPFAM" id="SSF109998">
    <property type="entry name" value="Triger factor/SurA peptide-binding domain-like"/>
    <property type="match status" value="1"/>
</dbReference>
<evidence type="ECO:0000259" key="9">
    <source>
        <dbReference type="Pfam" id="PF13145"/>
    </source>
</evidence>
<feature type="transmembrane region" description="Helical" evidence="8">
    <location>
        <begin position="12"/>
        <end position="31"/>
    </location>
</feature>
<comment type="subcellular location">
    <subcellularLocation>
        <location evidence="1">Cell membrane</location>
        <topology evidence="1">Single-pass type II membrane protein</topology>
    </subcellularLocation>
</comment>
<accession>A0A4S2HEM2</accession>
<keyword evidence="5 8" id="KW-0472">Membrane</keyword>
<dbReference type="Proteomes" id="UP000305451">
    <property type="component" value="Unassembled WGS sequence"/>
</dbReference>
<evidence type="ECO:0000256" key="2">
    <source>
        <dbReference type="ARBA" id="ARBA00022475"/>
    </source>
</evidence>
<sequence length="631" mass="68687">MLAAIRSLTRSPFAVLIIIVPLLAAFALFGVTDVFRVSPTSAATVGGETISARELSTTYQRELRNIQTQNPGVTREQAEQAGLPDRVLGRLIDQAAIEAKADDLRLGVSDEEVRAGIQTIEAFSNPFTGRFDRQAYRQALSNANYSETEFEDSVRGDLMRTQLVLPLLTGLAVPDTMATARLAYEGERRSVDALFLSPALAGDLPAPTDEELQTLIDETPQAFQRPELRRITLARVSPELMMRDIEVAEDDLRNLYEIRLENGELADPATRSLRQWNAPDEATAQSAAVALNAGTDPAEVAAEFGLGEPVELTDVQAYEIPQSAVADAAFEAGANEAVAVEARLGWRVVLIDAANDPQVPGFEQARAGLRAELALDQAEQLVLDKIFELDEARAGGMALDQAGAQAGIPVEYFDFVSQSGVTADGVRVRGLADNEEILAAAFEFPAGFETDPTEYGENGYFVLRVDAVEPARVPDLAEVRERAETLWRFRTVDERLQERADEAMTRLEAGEDLNAIADSFGEGARVETATLRRSETAGPFNQDLVRRAFAAGENEVFEARAGDQRTRAVARVSEIMPPASLDPTDETRTDIAAGLESDLSQLIRTHLLSTYEIERNPTLIDQALGRSNANP</sequence>
<dbReference type="EMBL" id="SRXV01000001">
    <property type="protein sequence ID" value="TGY94466.1"/>
    <property type="molecule type" value="Genomic_DNA"/>
</dbReference>
<dbReference type="InterPro" id="IPR027304">
    <property type="entry name" value="Trigger_fact/SurA_dom_sf"/>
</dbReference>
<dbReference type="Pfam" id="PF13624">
    <property type="entry name" value="SurA_N_3"/>
    <property type="match status" value="1"/>
</dbReference>
<keyword evidence="6" id="KW-0143">Chaperone</keyword>
<evidence type="ECO:0000256" key="5">
    <source>
        <dbReference type="ARBA" id="ARBA00023136"/>
    </source>
</evidence>
<name>A0A4S2HEM2_9PROT</name>
<protein>
    <recommendedName>
        <fullName evidence="9">PpiC domain-containing protein</fullName>
    </recommendedName>
</protein>
<dbReference type="AlphaFoldDB" id="A0A4S2HEM2"/>
<evidence type="ECO:0000313" key="10">
    <source>
        <dbReference type="EMBL" id="TGY94466.1"/>
    </source>
</evidence>
<dbReference type="GO" id="GO:0005886">
    <property type="term" value="C:plasma membrane"/>
    <property type="evidence" value="ECO:0007669"/>
    <property type="project" value="UniProtKB-SubCell"/>
</dbReference>
<keyword evidence="3 8" id="KW-0812">Transmembrane</keyword>